<dbReference type="SUPFAM" id="SSF48371">
    <property type="entry name" value="ARM repeat"/>
    <property type="match status" value="1"/>
</dbReference>
<dbReference type="EMBL" id="JAEUBF010001066">
    <property type="protein sequence ID" value="KAH3672993.1"/>
    <property type="molecule type" value="Genomic_DNA"/>
</dbReference>
<dbReference type="InterPro" id="IPR011989">
    <property type="entry name" value="ARM-like"/>
</dbReference>
<dbReference type="GO" id="GO:0005634">
    <property type="term" value="C:nucleus"/>
    <property type="evidence" value="ECO:0007669"/>
    <property type="project" value="UniProtKB-SubCell"/>
</dbReference>
<evidence type="ECO:0000256" key="4">
    <source>
        <dbReference type="ARBA" id="ARBA00023242"/>
    </source>
</evidence>
<comment type="caution">
    <text evidence="5">The sequence shown here is derived from an EMBL/GenBank/DDBJ whole genome shotgun (WGS) entry which is preliminary data.</text>
</comment>
<evidence type="ECO:0000256" key="3">
    <source>
        <dbReference type="ARBA" id="ARBA00022448"/>
    </source>
</evidence>
<sequence length="993" mass="115042">MSQPQIQEVVRLVETLYSTKDHYQVNQIQNQLQDLQKSQYGLQLGQELLSSKYGLNVQFFGALTYTIKLNTSYTKKLPKEDLNVILESLLVNLKEKLQQNKFQNVPNLFIIKKIFQNLSIIFNTFDNDWENPLLSLVHILGYKSLDNLDDYTKSMVLTLTDTLLGDNLKLQKDIPDSKVHQKIQNEIYPLALKIIQVNFQEMKNSSLVVRNIGAITTWYQYISYIERSTLIRYKTFNDDLLLYLIQCLNVFSSDSENTEDFFEIFTVSMTLLIEIFSENPSILKTSFKLQFEGLITNTEWCLDKIQYMIKAEEYDGLNNFPLLITNFLEINLVRFIELNFVEFSSFLSFLVQFTNIPLIPILKETISKSLSEFWIQVIELFNDEPEVIKIQLKGDEFATSRVMLNFNALIQQLSPIFLHKLQLSVMDESDYKDYENEFRSFRLDIAEFFDVIYSNIGIEFYQGLTQSIVNNNKDRNQMEVGLFILGSISTNFSNNVDLEISKIIQTMFDSNFFSRYVSNINGFSQSDEYIKSSIRFLSSINFFYKSSIGSNYLNTVIDYLLKCLKDYPNQQFIISRTLLEICDDCRSELGSSIEKFESLLIEMISNEEINNFTREKFINSVSFLIQSVDSPEIQENHVLSLIQLIENTLQSSLKGSHTSLTKEKFEYILSLLSSVHSVGRGLNLPDDLEETNPESYSQFYRYYLNTYKVQIRLMSLISIFDSTSDIAELNEKCLSIFKVGLLDDFGPFVFKTQDILKIASSKAANEKSWKNVLELINVLINSRINSKTDRINVETVSQILQFFILDKVKAIECDTDTLMLAINIFSTVINKNQIYIFYNSEQLSSIINITIHSMKLKEKFLIKSVSKFWVTFLQMKGVSSSQDSDIVRSYVYEIGHFLTLALFQALINSSRSDLDQYSNIIVVLISKFQLQFTQWATNALNTINQARVNSGENKLENREIFLKKLLLTRGLSKKCHTLIKDFWLNTNGLASYT</sequence>
<evidence type="ECO:0000313" key="6">
    <source>
        <dbReference type="Proteomes" id="UP000769528"/>
    </source>
</evidence>
<protein>
    <recommendedName>
        <fullName evidence="7">Importin N-terminal domain-containing protein</fullName>
    </recommendedName>
</protein>
<dbReference type="GO" id="GO:0006606">
    <property type="term" value="P:protein import into nucleus"/>
    <property type="evidence" value="ECO:0007669"/>
    <property type="project" value="TreeGrafter"/>
</dbReference>
<reference evidence="5" key="2">
    <citation type="submission" date="2021-01" db="EMBL/GenBank/DDBJ databases">
        <authorList>
            <person name="Schikora-Tamarit M.A."/>
        </authorList>
    </citation>
    <scope>NUCLEOTIDE SEQUENCE</scope>
    <source>
        <strain evidence="5">CBS6341</strain>
    </source>
</reference>
<dbReference type="Proteomes" id="UP000769528">
    <property type="component" value="Unassembled WGS sequence"/>
</dbReference>
<name>A0A9P8TB19_9ASCO</name>
<comment type="subcellular location">
    <subcellularLocation>
        <location evidence="1">Nucleus</location>
    </subcellularLocation>
</comment>
<comment type="similarity">
    <text evidence="2">Belongs to the importin beta family.</text>
</comment>
<dbReference type="InterPro" id="IPR051345">
    <property type="entry name" value="Importin_beta-like_NTR"/>
</dbReference>
<dbReference type="InterPro" id="IPR016024">
    <property type="entry name" value="ARM-type_fold"/>
</dbReference>
<accession>A0A9P8TB19</accession>
<gene>
    <name evidence="5" type="ORF">WICMUC_003946</name>
</gene>
<dbReference type="Gene3D" id="1.25.10.10">
    <property type="entry name" value="Leucine-rich Repeat Variant"/>
    <property type="match status" value="1"/>
</dbReference>
<evidence type="ECO:0008006" key="7">
    <source>
        <dbReference type="Google" id="ProtNLM"/>
    </source>
</evidence>
<keyword evidence="4" id="KW-0539">Nucleus</keyword>
<dbReference type="AlphaFoldDB" id="A0A9P8TB19"/>
<keyword evidence="6" id="KW-1185">Reference proteome</keyword>
<reference evidence="5" key="1">
    <citation type="journal article" date="2021" name="Open Biol.">
        <title>Shared evolutionary footprints suggest mitochondrial oxidative damage underlies multiple complex I losses in fungi.</title>
        <authorList>
            <person name="Schikora-Tamarit M.A."/>
            <person name="Marcet-Houben M."/>
            <person name="Nosek J."/>
            <person name="Gabaldon T."/>
        </authorList>
    </citation>
    <scope>NUCLEOTIDE SEQUENCE</scope>
    <source>
        <strain evidence="5">CBS6341</strain>
    </source>
</reference>
<keyword evidence="3" id="KW-0813">Transport</keyword>
<dbReference type="GO" id="GO:0005737">
    <property type="term" value="C:cytoplasm"/>
    <property type="evidence" value="ECO:0007669"/>
    <property type="project" value="TreeGrafter"/>
</dbReference>
<dbReference type="PANTHER" id="PTHR12363">
    <property type="entry name" value="TRANSPORTIN 3 AND IMPORTIN 13"/>
    <property type="match status" value="1"/>
</dbReference>
<dbReference type="OrthoDB" id="2016913at2759"/>
<evidence type="ECO:0000256" key="1">
    <source>
        <dbReference type="ARBA" id="ARBA00004123"/>
    </source>
</evidence>
<dbReference type="PANTHER" id="PTHR12363:SF33">
    <property type="entry name" value="IMPORTIN-13"/>
    <property type="match status" value="1"/>
</dbReference>
<evidence type="ECO:0000313" key="5">
    <source>
        <dbReference type="EMBL" id="KAH3672993.1"/>
    </source>
</evidence>
<proteinExistence type="inferred from homology"/>
<organism evidence="5 6">
    <name type="scientific">Wickerhamomyces mucosus</name>
    <dbReference type="NCBI Taxonomy" id="1378264"/>
    <lineage>
        <taxon>Eukaryota</taxon>
        <taxon>Fungi</taxon>
        <taxon>Dikarya</taxon>
        <taxon>Ascomycota</taxon>
        <taxon>Saccharomycotina</taxon>
        <taxon>Saccharomycetes</taxon>
        <taxon>Phaffomycetales</taxon>
        <taxon>Wickerhamomycetaceae</taxon>
        <taxon>Wickerhamomyces</taxon>
    </lineage>
</organism>
<evidence type="ECO:0000256" key="2">
    <source>
        <dbReference type="ARBA" id="ARBA00007991"/>
    </source>
</evidence>